<protein>
    <submittedName>
        <fullName evidence="1">DUF177 domain-containing protein</fullName>
    </submittedName>
</protein>
<dbReference type="AlphaFoldDB" id="A0A6M0QNU3"/>
<evidence type="ECO:0000313" key="1">
    <source>
        <dbReference type="EMBL" id="NEY89130.1"/>
    </source>
</evidence>
<dbReference type="InterPro" id="IPR003772">
    <property type="entry name" value="YceD"/>
</dbReference>
<evidence type="ECO:0000313" key="2">
    <source>
        <dbReference type="Proteomes" id="UP000477782"/>
    </source>
</evidence>
<keyword evidence="2" id="KW-1185">Reference proteome</keyword>
<dbReference type="EMBL" id="JAAIVJ010000001">
    <property type="protein sequence ID" value="NEY89130.1"/>
    <property type="molecule type" value="Genomic_DNA"/>
</dbReference>
<dbReference type="Pfam" id="PF02620">
    <property type="entry name" value="YceD"/>
    <property type="match status" value="1"/>
</dbReference>
<comment type="caution">
    <text evidence="1">The sequence shown here is derived from an EMBL/GenBank/DDBJ whole genome shotgun (WGS) entry which is preliminary data.</text>
</comment>
<dbReference type="Proteomes" id="UP000477782">
    <property type="component" value="Unassembled WGS sequence"/>
</dbReference>
<reference evidence="1 2" key="1">
    <citation type="submission" date="2020-02" db="EMBL/GenBank/DDBJ databases">
        <authorList>
            <person name="Chen W.-M."/>
        </authorList>
    </citation>
    <scope>NUCLEOTIDE SEQUENCE [LARGE SCALE GENOMIC DNA]</scope>
    <source>
        <strain evidence="1 2">KMS-5</strain>
    </source>
</reference>
<name>A0A6M0QNU3_9RHOB</name>
<sequence>MPSLAYRTQTLASRKPTRFDFRPNAAGRAAIAAALGLLDLPAFRVSGEIRPVGRQDFDLVAELTAEAVQPCSVSLAPVPCTLRETLHRRFVAGYTTPEGDEVEMADEETDPLPEVLDIAEIATEALALALPLYPRAPGVELGEAVFAGPGVAPLADADLKPFSGLAGLADKLKKPDSGSSSEG</sequence>
<accession>A0A6M0QNU3</accession>
<proteinExistence type="predicted"/>
<gene>
    <name evidence="1" type="ORF">G4Z14_02380</name>
</gene>
<organism evidence="1 2">
    <name type="scientific">Tabrizicola oligotrophica</name>
    <dbReference type="NCBI Taxonomy" id="2710650"/>
    <lineage>
        <taxon>Bacteria</taxon>
        <taxon>Pseudomonadati</taxon>
        <taxon>Pseudomonadota</taxon>
        <taxon>Alphaproteobacteria</taxon>
        <taxon>Rhodobacterales</taxon>
        <taxon>Paracoccaceae</taxon>
        <taxon>Tabrizicola</taxon>
    </lineage>
</organism>